<evidence type="ECO:0000313" key="2">
    <source>
        <dbReference type="EMBL" id="SOC39676.1"/>
    </source>
</evidence>
<evidence type="ECO:0000256" key="1">
    <source>
        <dbReference type="SAM" id="Phobius"/>
    </source>
</evidence>
<feature type="transmembrane region" description="Helical" evidence="1">
    <location>
        <begin position="14"/>
        <end position="35"/>
    </location>
</feature>
<keyword evidence="1" id="KW-0812">Transmembrane</keyword>
<protein>
    <submittedName>
        <fullName evidence="2">Uncharacterized protein</fullName>
    </submittedName>
</protein>
<keyword evidence="1" id="KW-1133">Transmembrane helix</keyword>
<dbReference type="Proteomes" id="UP000219167">
    <property type="component" value="Unassembled WGS sequence"/>
</dbReference>
<keyword evidence="3" id="KW-1185">Reference proteome</keyword>
<sequence>MKTVWRMLRAVNSALVLIISFFVLAFIFISAVFIIGGMLEMRRMEAGDYPLVDTSQVVIEGRTFRLERYAVHPFLAEYKRILTVRSADGAEFASELDLDSGGAGRLAFCRIAEGAILIFDRFGSYRVVESGEIQPLFDATISKILSDGSMEPVAIPERRPACLKELGAFDRDQNGDYGFQPPL</sequence>
<dbReference type="OrthoDB" id="7999931at2"/>
<organism evidence="2 3">
    <name type="scientific">Rhizobium subbaraonis</name>
    <dbReference type="NCBI Taxonomy" id="908946"/>
    <lineage>
        <taxon>Bacteria</taxon>
        <taxon>Pseudomonadati</taxon>
        <taxon>Pseudomonadota</taxon>
        <taxon>Alphaproteobacteria</taxon>
        <taxon>Hyphomicrobiales</taxon>
        <taxon>Rhizobiaceae</taxon>
        <taxon>Rhizobium/Agrobacterium group</taxon>
        <taxon>Rhizobium</taxon>
    </lineage>
</organism>
<evidence type="ECO:0000313" key="3">
    <source>
        <dbReference type="Proteomes" id="UP000219167"/>
    </source>
</evidence>
<proteinExistence type="predicted"/>
<keyword evidence="1" id="KW-0472">Membrane</keyword>
<name>A0A285UGG2_9HYPH</name>
<accession>A0A285UGG2</accession>
<reference evidence="2 3" key="1">
    <citation type="submission" date="2017-08" db="EMBL/GenBank/DDBJ databases">
        <authorList>
            <person name="de Groot N.N."/>
        </authorList>
    </citation>
    <scope>NUCLEOTIDE SEQUENCE [LARGE SCALE GENOMIC DNA]</scope>
    <source>
        <strain evidence="2 3">JC85</strain>
    </source>
</reference>
<dbReference type="EMBL" id="OBQD01000006">
    <property type="protein sequence ID" value="SOC39676.1"/>
    <property type="molecule type" value="Genomic_DNA"/>
</dbReference>
<dbReference type="AlphaFoldDB" id="A0A285UGG2"/>
<gene>
    <name evidence="2" type="ORF">SAMN05892877_106137</name>
</gene>
<dbReference type="RefSeq" id="WP_097139036.1">
    <property type="nucleotide sequence ID" value="NZ_OBQD01000006.1"/>
</dbReference>